<accession>A0A4Y8L4G9</accession>
<name>A0A4Y8L4G9_9BACL</name>
<dbReference type="PANTHER" id="PTHR20953:SF3">
    <property type="entry name" value="P-LOOP CONTAINING NUCLEOSIDE TRIPHOSPHATE HYDROLASES SUPERFAMILY PROTEIN"/>
    <property type="match status" value="1"/>
</dbReference>
<comment type="caution">
    <text evidence="4">The sequence shown here is derived from an EMBL/GenBank/DDBJ whole genome shotgun (WGS) entry which is preliminary data.</text>
</comment>
<dbReference type="InterPro" id="IPR003593">
    <property type="entry name" value="AAA+_ATPase"/>
</dbReference>
<dbReference type="EMBL" id="SORX01000017">
    <property type="protein sequence ID" value="TFD97545.1"/>
    <property type="molecule type" value="Genomic_DNA"/>
</dbReference>
<reference evidence="4 5" key="1">
    <citation type="submission" date="2019-03" db="EMBL/GenBank/DDBJ databases">
        <authorList>
            <person name="Yang Y."/>
        </authorList>
    </citation>
    <scope>NUCLEOTIDE SEQUENCE [LARGE SCALE GENOMIC DNA]</scope>
    <source>
        <strain evidence="4 5">ASL-1</strain>
    </source>
</reference>
<sequence>MKETIMHQILSFLPEKMTAAILKSADPDLKFINEIRIRKGRHLVLKTKTGQVLIPYFPTDEDCTRLLEKISDHSIYSIAKDLAEGFITIQGGHRIGVAGEMTESLNQVPTFKYISSFSIRIAREFIGTANDIMCELWNKNSQQWPHILIYGPPGSGKTTFIRDAVRFVSSGNSEIPGKTVSLVDERSEIAACYQGVPQLTFGPNLDVLDKCPKTRGMKMMLRAMGPDTIAVDEIGGLSDALAVDEVLSAGIKIMVTAHAGTAEELKQKNELSSLMSRNDLYLIKCSRLKYEIDWAGVT</sequence>
<keyword evidence="2" id="KW-0067">ATP-binding</keyword>
<dbReference type="InterPro" id="IPR027417">
    <property type="entry name" value="P-loop_NTPase"/>
</dbReference>
<protein>
    <submittedName>
        <fullName evidence="4">Stage III sporulation protein AA</fullName>
    </submittedName>
</protein>
<dbReference type="OrthoDB" id="9768243at2"/>
<feature type="domain" description="AAA+ ATPase" evidence="3">
    <location>
        <begin position="143"/>
        <end position="286"/>
    </location>
</feature>
<evidence type="ECO:0000259" key="3">
    <source>
        <dbReference type="SMART" id="SM00382"/>
    </source>
</evidence>
<dbReference type="AlphaFoldDB" id="A0A4Y8L4G9"/>
<dbReference type="InterPro" id="IPR045735">
    <property type="entry name" value="Spore_III_AA_AAA+_ATPase"/>
</dbReference>
<evidence type="ECO:0000256" key="2">
    <source>
        <dbReference type="ARBA" id="ARBA00022840"/>
    </source>
</evidence>
<keyword evidence="5" id="KW-1185">Reference proteome</keyword>
<evidence type="ECO:0000256" key="1">
    <source>
        <dbReference type="ARBA" id="ARBA00022741"/>
    </source>
</evidence>
<dbReference type="SMART" id="SM00382">
    <property type="entry name" value="AAA"/>
    <property type="match status" value="1"/>
</dbReference>
<dbReference type="Pfam" id="PF19568">
    <property type="entry name" value="Spore_III_AA"/>
    <property type="match status" value="1"/>
</dbReference>
<dbReference type="GO" id="GO:0005524">
    <property type="term" value="F:ATP binding"/>
    <property type="evidence" value="ECO:0007669"/>
    <property type="project" value="UniProtKB-KW"/>
</dbReference>
<evidence type="ECO:0000313" key="4">
    <source>
        <dbReference type="EMBL" id="TFD97545.1"/>
    </source>
</evidence>
<dbReference type="Gene3D" id="3.40.50.300">
    <property type="entry name" value="P-loop containing nucleotide triphosphate hydrolases"/>
    <property type="match status" value="1"/>
</dbReference>
<proteinExistence type="predicted"/>
<evidence type="ECO:0000313" key="5">
    <source>
        <dbReference type="Proteomes" id="UP000297776"/>
    </source>
</evidence>
<dbReference type="SUPFAM" id="SSF52540">
    <property type="entry name" value="P-loop containing nucleoside triphosphate hydrolases"/>
    <property type="match status" value="1"/>
</dbReference>
<keyword evidence="1" id="KW-0547">Nucleotide-binding</keyword>
<gene>
    <name evidence="4" type="ORF">E2626_16570</name>
</gene>
<dbReference type="Proteomes" id="UP000297776">
    <property type="component" value="Unassembled WGS sequence"/>
</dbReference>
<dbReference type="PANTHER" id="PTHR20953">
    <property type="entry name" value="KINASE-RELATED"/>
    <property type="match status" value="1"/>
</dbReference>
<organism evidence="4 5">
    <name type="scientific">Jeotgalibacillus salarius</name>
    <dbReference type="NCBI Taxonomy" id="546023"/>
    <lineage>
        <taxon>Bacteria</taxon>
        <taxon>Bacillati</taxon>
        <taxon>Bacillota</taxon>
        <taxon>Bacilli</taxon>
        <taxon>Bacillales</taxon>
        <taxon>Caryophanaceae</taxon>
        <taxon>Jeotgalibacillus</taxon>
    </lineage>
</organism>